<accession>K8Y299</accession>
<gene>
    <name evidence="1" type="ORF">LSS_20690</name>
</gene>
<dbReference type="PANTHER" id="PTHR39550">
    <property type="entry name" value="SLL0658 PROTEIN"/>
    <property type="match status" value="1"/>
</dbReference>
<proteinExistence type="predicted"/>
<evidence type="ECO:0000313" key="2">
    <source>
        <dbReference type="Proteomes" id="UP000035800"/>
    </source>
</evidence>
<sequence>MREVISNTSCLILLGKIERLFLLRDLYGTVYITETVAEEFNEPLPEFVKIRKVSDRVSGLVLEQELDKGEATTIALGLETENPLLILDDFRARIMATRLGISLTGTIGVLAKAKKEGLIEELNPLLVRLKSSGMWISETVIHSILRDVSESF</sequence>
<dbReference type="Pfam" id="PF11848">
    <property type="entry name" value="DUF3368"/>
    <property type="match status" value="1"/>
</dbReference>
<dbReference type="PATRIC" id="fig|758847.3.peg.4282"/>
<organism evidence="1 2">
    <name type="scientific">Leptospira santarosai serovar Shermani str. LT 821</name>
    <dbReference type="NCBI Taxonomy" id="758847"/>
    <lineage>
        <taxon>Bacteria</taxon>
        <taxon>Pseudomonadati</taxon>
        <taxon>Spirochaetota</taxon>
        <taxon>Spirochaetia</taxon>
        <taxon>Leptospirales</taxon>
        <taxon>Leptospiraceae</taxon>
        <taxon>Leptospira</taxon>
    </lineage>
</organism>
<evidence type="ECO:0008006" key="3">
    <source>
        <dbReference type="Google" id="ProtNLM"/>
    </source>
</evidence>
<dbReference type="EMBL" id="CP006694">
    <property type="protein sequence ID" value="EKT84832.1"/>
    <property type="molecule type" value="Genomic_DNA"/>
</dbReference>
<dbReference type="Proteomes" id="UP000035800">
    <property type="component" value="Chromosome I"/>
</dbReference>
<dbReference type="AlphaFoldDB" id="K8Y299"/>
<name>K8Y299_9LEPT</name>
<dbReference type="InterPro" id="IPR021799">
    <property type="entry name" value="PIN-like_prokaryotic"/>
</dbReference>
<dbReference type="RefSeq" id="WP_004463423.1">
    <property type="nucleotide sequence ID" value="NZ_CP006694.1"/>
</dbReference>
<evidence type="ECO:0000313" key="1">
    <source>
        <dbReference type="EMBL" id="EKT84832.1"/>
    </source>
</evidence>
<dbReference type="STRING" id="758847.LSS_20690"/>
<reference evidence="1 2" key="2">
    <citation type="journal article" date="2014" name="Emerg. Microbes Infect.">
        <title>Potential impact on kidney infection: a whole-genome analysis of Leptospira santarosai serovar Shermani.</title>
        <authorList>
            <person name="Chou L.F."/>
            <person name="Chen T.W."/>
            <person name="Ko Y.C."/>
            <person name="Pan M.J."/>
            <person name="Tian Y.C."/>
            <person name="Chiu C.H."/>
            <person name="Tang P."/>
            <person name="Hung C.C."/>
            <person name="Yang C.W."/>
        </authorList>
    </citation>
    <scope>NUCLEOTIDE SEQUENCE</scope>
    <source>
        <strain evidence="1 2">LT 821</strain>
    </source>
</reference>
<dbReference type="GeneID" id="29741156"/>
<reference evidence="1 2" key="1">
    <citation type="journal article" date="2012" name="Gene">
        <title>Sequence of Leptospira santarosai serovar Shermani genome and prediction of virulence-associated genes.</title>
        <authorList>
            <person name="Chou L.F."/>
            <person name="Chen Y.T."/>
            <person name="Lu C.W."/>
            <person name="Ko Y.C."/>
            <person name="Tang C.Y."/>
            <person name="Pan M.J."/>
            <person name="Tian Y.C."/>
            <person name="Chiu C.H."/>
            <person name="Hung C.C."/>
            <person name="Yang C.W."/>
        </authorList>
    </citation>
    <scope>NUCLEOTIDE SEQUENCE [LARGE SCALE GENOMIC DNA]</scope>
    <source>
        <strain evidence="1">LT 821</strain>
    </source>
</reference>
<dbReference type="PANTHER" id="PTHR39550:SF1">
    <property type="entry name" value="SLL0658 PROTEIN"/>
    <property type="match status" value="1"/>
</dbReference>
<protein>
    <recommendedName>
        <fullName evidence="3">DUF3368 domain-containing protein</fullName>
    </recommendedName>
</protein>
<dbReference type="KEGG" id="lst:LSS_20690"/>